<dbReference type="InterPro" id="IPR055411">
    <property type="entry name" value="LRR_FXL15/At3g58940/PEG3-like"/>
</dbReference>
<reference evidence="3" key="1">
    <citation type="submission" date="2018-02" db="EMBL/GenBank/DDBJ databases">
        <authorList>
            <person name="Cohen D.B."/>
            <person name="Kent A.D."/>
        </authorList>
    </citation>
    <scope>NUCLEOTIDE SEQUENCE</scope>
</reference>
<dbReference type="InterPro" id="IPR053781">
    <property type="entry name" value="F-box_AtFBL13-like"/>
</dbReference>
<name>A0A2N9G518_FAGSY</name>
<dbReference type="EMBL" id="OIVN01001797">
    <property type="protein sequence ID" value="SPC97766.1"/>
    <property type="molecule type" value="Genomic_DNA"/>
</dbReference>
<dbReference type="Pfam" id="PF00646">
    <property type="entry name" value="F-box"/>
    <property type="match status" value="1"/>
</dbReference>
<sequence>MACLVESTSKRQKPSDSEESNLVDRISNLPDSFLCHILSFLPTKESVATSILSSRWKLLWTLVPNLDFDVDKLTKTSTSSSSDQLNQCHFSFGHILSRVWALRNVNSVHKFILKWSTDCDSIHADSCVRAVIARGVEQLYLDLNPKQPFEFPRSLYFCKTLVVLNLEGELLINPPCASSLPSLKTLRLICVTYANDDSLCTLLSGCLVLQNLFVIVKWEIEYELKIIVPTLKRLHIHISVQDYILEINAPSLEYFYFRGEMSSLILLENLSNLVEAVVDIGVDELHYMKKFGIWVCDFIRALCNVKSLHLYEDTTQCLINSFHIHPPMFHNLACLNFRYCCNWHALQFVLERTPNLKVLVFERRSCSHYETSDSDSDYEEIRIDKPHNVPKCLSSQLTTFHYKGFGWAEDELEFVRYILKNARFLKKLTITSKFPDSNVKLRLLKDLLRFPKLSRICKIAFVFN</sequence>
<evidence type="ECO:0000256" key="1">
    <source>
        <dbReference type="SAM" id="MobiDB-lite"/>
    </source>
</evidence>
<dbReference type="SUPFAM" id="SSF52047">
    <property type="entry name" value="RNI-like"/>
    <property type="match status" value="1"/>
</dbReference>
<dbReference type="InterPro" id="IPR036047">
    <property type="entry name" value="F-box-like_dom_sf"/>
</dbReference>
<dbReference type="PANTHER" id="PTHR31900:SF34">
    <property type="entry name" value="EMB|CAB62440.1-RELATED"/>
    <property type="match status" value="1"/>
</dbReference>
<protein>
    <recommendedName>
        <fullName evidence="2">F-box domain-containing protein</fullName>
    </recommendedName>
</protein>
<feature type="domain" description="F-box" evidence="2">
    <location>
        <begin position="23"/>
        <end position="73"/>
    </location>
</feature>
<dbReference type="Pfam" id="PF24758">
    <property type="entry name" value="LRR_At5g56370"/>
    <property type="match status" value="1"/>
</dbReference>
<dbReference type="AlphaFoldDB" id="A0A2N9G518"/>
<organism evidence="3">
    <name type="scientific">Fagus sylvatica</name>
    <name type="common">Beechnut</name>
    <dbReference type="NCBI Taxonomy" id="28930"/>
    <lineage>
        <taxon>Eukaryota</taxon>
        <taxon>Viridiplantae</taxon>
        <taxon>Streptophyta</taxon>
        <taxon>Embryophyta</taxon>
        <taxon>Tracheophyta</taxon>
        <taxon>Spermatophyta</taxon>
        <taxon>Magnoliopsida</taxon>
        <taxon>eudicotyledons</taxon>
        <taxon>Gunneridae</taxon>
        <taxon>Pentapetalae</taxon>
        <taxon>rosids</taxon>
        <taxon>fabids</taxon>
        <taxon>Fagales</taxon>
        <taxon>Fagaceae</taxon>
        <taxon>Fagus</taxon>
    </lineage>
</organism>
<dbReference type="SMART" id="SM00579">
    <property type="entry name" value="FBD"/>
    <property type="match status" value="1"/>
</dbReference>
<dbReference type="CDD" id="cd22160">
    <property type="entry name" value="F-box_AtFBL13-like"/>
    <property type="match status" value="1"/>
</dbReference>
<dbReference type="SUPFAM" id="SSF81383">
    <property type="entry name" value="F-box domain"/>
    <property type="match status" value="1"/>
</dbReference>
<evidence type="ECO:0000259" key="2">
    <source>
        <dbReference type="PROSITE" id="PS50181"/>
    </source>
</evidence>
<dbReference type="InterPro" id="IPR001810">
    <property type="entry name" value="F-box_dom"/>
</dbReference>
<gene>
    <name evidence="3" type="ORF">FSB_LOCUS25648</name>
</gene>
<dbReference type="PANTHER" id="PTHR31900">
    <property type="entry name" value="F-BOX/RNI SUPERFAMILY PROTEIN-RELATED"/>
    <property type="match status" value="1"/>
</dbReference>
<dbReference type="Gene3D" id="1.20.1280.50">
    <property type="match status" value="1"/>
</dbReference>
<accession>A0A2N9G518</accession>
<dbReference type="InterPro" id="IPR006566">
    <property type="entry name" value="FBD"/>
</dbReference>
<dbReference type="InterPro" id="IPR050232">
    <property type="entry name" value="FBL13/AtMIF1-like"/>
</dbReference>
<dbReference type="Pfam" id="PF08387">
    <property type="entry name" value="FBD"/>
    <property type="match status" value="1"/>
</dbReference>
<evidence type="ECO:0000313" key="3">
    <source>
        <dbReference type="EMBL" id="SPC97766.1"/>
    </source>
</evidence>
<proteinExistence type="predicted"/>
<dbReference type="PROSITE" id="PS50181">
    <property type="entry name" value="FBOX"/>
    <property type="match status" value="1"/>
</dbReference>
<feature type="region of interest" description="Disordered" evidence="1">
    <location>
        <begin position="1"/>
        <end position="21"/>
    </location>
</feature>